<sequence>MKKLNKMRFISLLLTLFLIVMMAVPTISMAAQPTVNLGTTSSFAVLANSAITNTGTTTISGNAGGDIGLSPGTSFTGNASVTTSGTIHLADAVAIKAQTDLVTAYNDAAGETPTSTIPSELGGTTLTPGIYYSADGTFQITGTLTLDAKGDPYGVFVFQTASTLITASGSNINLINSAQPCQTYWKVGSSATLGTYSHFVGHIFALASITANTGAMVQGQLLAQNGAVTLDTNIITNEIGAAPAILHVIKHVINDNGRTEVAANFNLHVKSSGIDVPGSPAPGVESPGTSYTLAAGTYVVSEDVSTGYTASYSGDSDASGKIILASGDNKTVTITNNDNILQSIAITTPATKLSYTVGDALDLTGLVVTGTNSDGSTTPEAITLADVSGFDSSAVASGQVLTITIGGQTTTYTVNVAAVNNTGWTVTKDVYSSVSDFALNASAVPTGANYYGLFAPVGTQIATFEGVNQTLRTISVAFSDPTLITVKFYKDAAGTQLVGTGTLTGTVTNGSGSGQMTVTLCADNLAADKATLAIGYGSVDSASSVTQAITLPAGPMTKGTTVTWTSSNPSVISNDGQTVNRPAWNATDATVTMTANLTNGAATGTQTFTLIVPKLAEPDADNLAADKATLAIGYGGVDSASSVTQAITLPAGPMTKGTTVTWTSSNPSVISNDGQTVNRPAWNATDATVTMTANLTNGALTGTQTFSLTVPKVTPNLADIKATVPNNTVLLGNYLFQLSDTNGLTQANVMTAMATAPKQDIYFKSYNAKWYDLNATDASHSVANLNDLTDATKAVDEATTLDSIQILKWFGAADTVQSY</sequence>
<dbReference type="Gene3D" id="2.60.40.3630">
    <property type="match status" value="1"/>
</dbReference>
<dbReference type="InterPro" id="IPR046780">
    <property type="entry name" value="aBig_2"/>
</dbReference>
<keyword evidence="2 3" id="KW-0732">Signal</keyword>
<evidence type="ECO:0000256" key="2">
    <source>
        <dbReference type="ARBA" id="ARBA00022729"/>
    </source>
</evidence>
<feature type="domain" description="Atrophied bacterial Ig" evidence="5">
    <location>
        <begin position="526"/>
        <end position="614"/>
    </location>
</feature>
<evidence type="ECO:0000313" key="6">
    <source>
        <dbReference type="EMBL" id="SPF52227.1"/>
    </source>
</evidence>
<reference evidence="7" key="1">
    <citation type="submission" date="2018-02" db="EMBL/GenBank/DDBJ databases">
        <authorList>
            <person name="Hausmann B."/>
        </authorList>
    </citation>
    <scope>NUCLEOTIDE SEQUENCE [LARGE SCALE GENOMIC DNA]</scope>
    <source>
        <strain evidence="7">Peat soil MAG SbF1</strain>
    </source>
</reference>
<dbReference type="Pfam" id="PF07523">
    <property type="entry name" value="Big_3"/>
    <property type="match status" value="1"/>
</dbReference>
<dbReference type="AlphaFoldDB" id="A0A2U3LJU3"/>
<proteinExistence type="inferred from homology"/>
<gene>
    <name evidence="6" type="ORF">SBF1_5620005</name>
</gene>
<evidence type="ECO:0000259" key="4">
    <source>
        <dbReference type="Pfam" id="PF07523"/>
    </source>
</evidence>
<evidence type="ECO:0000259" key="5">
    <source>
        <dbReference type="Pfam" id="PF20578"/>
    </source>
</evidence>
<feature type="domain" description="Atrophied bacterial Ig" evidence="5">
    <location>
        <begin position="624"/>
        <end position="712"/>
    </location>
</feature>
<feature type="domain" description="Ig-like" evidence="4">
    <location>
        <begin position="349"/>
        <end position="416"/>
    </location>
</feature>
<dbReference type="EMBL" id="OMOF01000515">
    <property type="protein sequence ID" value="SPF52227.1"/>
    <property type="molecule type" value="Genomic_DNA"/>
</dbReference>
<feature type="chain" id="PRO_5015538629" evidence="3">
    <location>
        <begin position="31"/>
        <end position="819"/>
    </location>
</feature>
<dbReference type="Proteomes" id="UP000238916">
    <property type="component" value="Unassembled WGS sequence"/>
</dbReference>
<dbReference type="OrthoDB" id="1947361at2"/>
<dbReference type="InterPro" id="IPR022038">
    <property type="entry name" value="Ig-like_bact"/>
</dbReference>
<organism evidence="6 7">
    <name type="scientific">Candidatus Desulfosporosinus infrequens</name>
    <dbReference type="NCBI Taxonomy" id="2043169"/>
    <lineage>
        <taxon>Bacteria</taxon>
        <taxon>Bacillati</taxon>
        <taxon>Bacillota</taxon>
        <taxon>Clostridia</taxon>
        <taxon>Eubacteriales</taxon>
        <taxon>Desulfitobacteriaceae</taxon>
        <taxon>Desulfosporosinus</taxon>
    </lineage>
</organism>
<protein>
    <submittedName>
        <fullName evidence="6">Outer membrane autotransporter barrel (Modular protein)</fullName>
    </submittedName>
</protein>
<comment type="similarity">
    <text evidence="1">Belongs to the ice-binding protein family.</text>
</comment>
<dbReference type="Pfam" id="PF11999">
    <property type="entry name" value="Ice_binding"/>
    <property type="match status" value="1"/>
</dbReference>
<dbReference type="Pfam" id="PF20578">
    <property type="entry name" value="aBig_2"/>
    <property type="match status" value="2"/>
</dbReference>
<evidence type="ECO:0000256" key="1">
    <source>
        <dbReference type="ARBA" id="ARBA00005445"/>
    </source>
</evidence>
<feature type="signal peptide" evidence="3">
    <location>
        <begin position="1"/>
        <end position="30"/>
    </location>
</feature>
<dbReference type="InterPro" id="IPR021884">
    <property type="entry name" value="Ice-bd_prot"/>
</dbReference>
<evidence type="ECO:0000313" key="7">
    <source>
        <dbReference type="Proteomes" id="UP000238916"/>
    </source>
</evidence>
<name>A0A2U3LJU3_9FIRM</name>
<accession>A0A2U3LJU3</accession>
<evidence type="ECO:0000256" key="3">
    <source>
        <dbReference type="SAM" id="SignalP"/>
    </source>
</evidence>